<feature type="domain" description="C2H2-type" evidence="7">
    <location>
        <begin position="128"/>
        <end position="155"/>
    </location>
</feature>
<dbReference type="PROSITE" id="PS00028">
    <property type="entry name" value="ZINC_FINGER_C2H2_1"/>
    <property type="match status" value="6"/>
</dbReference>
<feature type="region of interest" description="Disordered" evidence="6">
    <location>
        <begin position="216"/>
        <end position="245"/>
    </location>
</feature>
<dbReference type="InterPro" id="IPR036236">
    <property type="entry name" value="Znf_C2H2_sf"/>
</dbReference>
<dbReference type="SMART" id="SM00355">
    <property type="entry name" value="ZnF_C2H2"/>
    <property type="match status" value="7"/>
</dbReference>
<accession>A0A087TZ97</accession>
<dbReference type="PANTHER" id="PTHR24379:SF121">
    <property type="entry name" value="C2H2-TYPE DOMAIN-CONTAINING PROTEIN"/>
    <property type="match status" value="1"/>
</dbReference>
<keyword evidence="1" id="KW-0479">Metal-binding</keyword>
<proteinExistence type="predicted"/>
<dbReference type="EMBL" id="KK117421">
    <property type="protein sequence ID" value="KFM70436.1"/>
    <property type="molecule type" value="Genomic_DNA"/>
</dbReference>
<dbReference type="PANTHER" id="PTHR24379">
    <property type="entry name" value="KRAB AND ZINC FINGER DOMAIN-CONTAINING"/>
    <property type="match status" value="1"/>
</dbReference>
<keyword evidence="3 5" id="KW-0863">Zinc-finger</keyword>
<sequence length="396" mass="45852">MEKISSEEPVSPQYECDYCQMKFRSKRVVSRHILSHTNAELVCCDDCGGEFPNVAVLEQHERKHDRKNKYKCNYCVETFRRHWKFTKHLKTHEGPHPYECRICLDSFKTETYFRVHLKTHKKVEPKSFVCNNCKKKFSHLALLNRHLLTHSSIKPYPCVLCDKTFPDVATRSRHVKNHAPLCLLCDKRPFKNFAALRNHIEQMHRKKTQIKIAGSKQDEIEEHENDHILQKEDKNEPDSNIVLRKSPVNYSRKKNLLETPKQEINVSAKKLFLDVGVGNITNTSSDALFQNVPESGEADEKCIMGEISKVAVNNSTNVKSEVQNFSLNVKPEVQSVPLDVSSRYQTVFSMVQNPLIGNQNQLMPQNFTMASVIPSSQPFSPDFFINWLKEFTDQCR</sequence>
<dbReference type="OMA" id="EHENDHI"/>
<feature type="domain" description="C2H2-type" evidence="7">
    <location>
        <begin position="14"/>
        <end position="41"/>
    </location>
</feature>
<feature type="domain" description="C2H2-type" evidence="7">
    <location>
        <begin position="156"/>
        <end position="179"/>
    </location>
</feature>
<feature type="domain" description="C2H2-type" evidence="7">
    <location>
        <begin position="98"/>
        <end position="125"/>
    </location>
</feature>
<keyword evidence="4" id="KW-0862">Zinc</keyword>
<protein>
    <submittedName>
        <fullName evidence="8">Zinc finger protein 26</fullName>
    </submittedName>
</protein>
<keyword evidence="2" id="KW-0677">Repeat</keyword>
<dbReference type="AlphaFoldDB" id="A0A087TZ97"/>
<dbReference type="PROSITE" id="PS50157">
    <property type="entry name" value="ZINC_FINGER_C2H2_2"/>
    <property type="match status" value="6"/>
</dbReference>
<feature type="compositionally biased region" description="Basic and acidic residues" evidence="6">
    <location>
        <begin position="224"/>
        <end position="237"/>
    </location>
</feature>
<feature type="non-terminal residue" evidence="8">
    <location>
        <position position="396"/>
    </location>
</feature>
<feature type="domain" description="C2H2-type" evidence="7">
    <location>
        <begin position="70"/>
        <end position="97"/>
    </location>
</feature>
<reference evidence="8 9" key="1">
    <citation type="submission" date="2013-11" db="EMBL/GenBank/DDBJ databases">
        <title>Genome sequencing of Stegodyphus mimosarum.</title>
        <authorList>
            <person name="Bechsgaard J."/>
        </authorList>
    </citation>
    <scope>NUCLEOTIDE SEQUENCE [LARGE SCALE GENOMIC DNA]</scope>
</reference>
<keyword evidence="9" id="KW-1185">Reference proteome</keyword>
<evidence type="ECO:0000256" key="5">
    <source>
        <dbReference type="PROSITE-ProRule" id="PRU00042"/>
    </source>
</evidence>
<name>A0A087TZ97_STEMI</name>
<dbReference type="InterPro" id="IPR013087">
    <property type="entry name" value="Znf_C2H2_type"/>
</dbReference>
<evidence type="ECO:0000313" key="9">
    <source>
        <dbReference type="Proteomes" id="UP000054359"/>
    </source>
</evidence>
<feature type="domain" description="C2H2-type" evidence="7">
    <location>
        <begin position="42"/>
        <end position="69"/>
    </location>
</feature>
<dbReference type="Pfam" id="PF00096">
    <property type="entry name" value="zf-C2H2"/>
    <property type="match status" value="2"/>
</dbReference>
<dbReference type="GO" id="GO:0008270">
    <property type="term" value="F:zinc ion binding"/>
    <property type="evidence" value="ECO:0007669"/>
    <property type="project" value="UniProtKB-KW"/>
</dbReference>
<evidence type="ECO:0000256" key="2">
    <source>
        <dbReference type="ARBA" id="ARBA00022737"/>
    </source>
</evidence>
<evidence type="ECO:0000256" key="3">
    <source>
        <dbReference type="ARBA" id="ARBA00022771"/>
    </source>
</evidence>
<evidence type="ECO:0000259" key="7">
    <source>
        <dbReference type="PROSITE" id="PS50157"/>
    </source>
</evidence>
<dbReference type="SUPFAM" id="SSF57667">
    <property type="entry name" value="beta-beta-alpha zinc fingers"/>
    <property type="match status" value="3"/>
</dbReference>
<evidence type="ECO:0000256" key="1">
    <source>
        <dbReference type="ARBA" id="ARBA00022723"/>
    </source>
</evidence>
<dbReference type="Proteomes" id="UP000054359">
    <property type="component" value="Unassembled WGS sequence"/>
</dbReference>
<evidence type="ECO:0000256" key="6">
    <source>
        <dbReference type="SAM" id="MobiDB-lite"/>
    </source>
</evidence>
<organism evidence="8 9">
    <name type="scientific">Stegodyphus mimosarum</name>
    <name type="common">African social velvet spider</name>
    <dbReference type="NCBI Taxonomy" id="407821"/>
    <lineage>
        <taxon>Eukaryota</taxon>
        <taxon>Metazoa</taxon>
        <taxon>Ecdysozoa</taxon>
        <taxon>Arthropoda</taxon>
        <taxon>Chelicerata</taxon>
        <taxon>Arachnida</taxon>
        <taxon>Araneae</taxon>
        <taxon>Araneomorphae</taxon>
        <taxon>Entelegynae</taxon>
        <taxon>Eresoidea</taxon>
        <taxon>Eresidae</taxon>
        <taxon>Stegodyphus</taxon>
    </lineage>
</organism>
<dbReference type="Gene3D" id="3.30.160.60">
    <property type="entry name" value="Classic Zinc Finger"/>
    <property type="match status" value="4"/>
</dbReference>
<evidence type="ECO:0000313" key="8">
    <source>
        <dbReference type="EMBL" id="KFM70436.1"/>
    </source>
</evidence>
<gene>
    <name evidence="8" type="ORF">X975_19353</name>
</gene>
<dbReference type="STRING" id="407821.A0A087TZ97"/>
<evidence type="ECO:0000256" key="4">
    <source>
        <dbReference type="ARBA" id="ARBA00022833"/>
    </source>
</evidence>
<dbReference type="OrthoDB" id="6437496at2759"/>